<dbReference type="Proteomes" id="UP000005481">
    <property type="component" value="Unassembled WGS sequence"/>
</dbReference>
<sequence length="192" mass="20659">MKIRLKEYVVQFVRNLSVHCGRKLLPYGAILAVLGGIGFFWDGGPAEEKADMREKIHADDGSSPSFSATAQHQDSKNKEGTLIFSTAAARRRNPLPELFVPPPVPAAEKTSAPVTRQGNADDPVSGQLSPAVRLPVVSGRMDNSGATLIILSLGDTVKACAEGEYFGGFYISYISPLSVILERDGSVWEIRG</sequence>
<dbReference type="STRING" id="861450.HMPREF0080_00534"/>
<dbReference type="eggNOG" id="ENOG50341IV">
    <property type="taxonomic scope" value="Bacteria"/>
</dbReference>
<dbReference type="AlphaFoldDB" id="G9YFX1"/>
<evidence type="ECO:0000313" key="3">
    <source>
        <dbReference type="EMBL" id="EHM42662.1"/>
    </source>
</evidence>
<proteinExistence type="predicted"/>
<comment type="caution">
    <text evidence="3">The sequence shown here is derived from an EMBL/GenBank/DDBJ whole genome shotgun (WGS) entry which is preliminary data.</text>
</comment>
<accession>G9YFX1</accession>
<feature type="compositionally biased region" description="Polar residues" evidence="1">
    <location>
        <begin position="62"/>
        <end position="72"/>
    </location>
</feature>
<dbReference type="HOGENOM" id="CLU_1466564_0_0_9"/>
<evidence type="ECO:0000313" key="4">
    <source>
        <dbReference type="Proteomes" id="UP000005481"/>
    </source>
</evidence>
<dbReference type="RefSeq" id="WP_006789522.1">
    <property type="nucleotide sequence ID" value="NZ_JH417572.1"/>
</dbReference>
<evidence type="ECO:0000256" key="1">
    <source>
        <dbReference type="SAM" id="MobiDB-lite"/>
    </source>
</evidence>
<keyword evidence="2" id="KW-1133">Transmembrane helix</keyword>
<dbReference type="OrthoDB" id="1634247at2"/>
<name>G9YFX1_9FIRM</name>
<feature type="region of interest" description="Disordered" evidence="1">
    <location>
        <begin position="99"/>
        <end position="127"/>
    </location>
</feature>
<gene>
    <name evidence="3" type="ORF">HMPREF0080_00534</name>
</gene>
<keyword evidence="4" id="KW-1185">Reference proteome</keyword>
<organism evidence="3 4">
    <name type="scientific">Anaeroglobus geminatus F0357</name>
    <dbReference type="NCBI Taxonomy" id="861450"/>
    <lineage>
        <taxon>Bacteria</taxon>
        <taxon>Bacillati</taxon>
        <taxon>Bacillota</taxon>
        <taxon>Negativicutes</taxon>
        <taxon>Veillonellales</taxon>
        <taxon>Veillonellaceae</taxon>
        <taxon>Anaeroglobus</taxon>
    </lineage>
</organism>
<keyword evidence="2" id="KW-0472">Membrane</keyword>
<evidence type="ECO:0000256" key="2">
    <source>
        <dbReference type="SAM" id="Phobius"/>
    </source>
</evidence>
<reference evidence="3 4" key="1">
    <citation type="submission" date="2011-08" db="EMBL/GenBank/DDBJ databases">
        <authorList>
            <person name="Weinstock G."/>
            <person name="Sodergren E."/>
            <person name="Clifton S."/>
            <person name="Fulton L."/>
            <person name="Fulton B."/>
            <person name="Courtney L."/>
            <person name="Fronick C."/>
            <person name="Harrison M."/>
            <person name="Strong C."/>
            <person name="Farmer C."/>
            <person name="Delahaunty K."/>
            <person name="Markovic C."/>
            <person name="Hall O."/>
            <person name="Minx P."/>
            <person name="Tomlinson C."/>
            <person name="Mitreva M."/>
            <person name="Hou S."/>
            <person name="Chen J."/>
            <person name="Wollam A."/>
            <person name="Pepin K.H."/>
            <person name="Johnson M."/>
            <person name="Bhonagiri V."/>
            <person name="Zhang X."/>
            <person name="Suruliraj S."/>
            <person name="Warren W."/>
            <person name="Chinwalla A."/>
            <person name="Mardis E.R."/>
            <person name="Wilson R.K."/>
        </authorList>
    </citation>
    <scope>NUCLEOTIDE SEQUENCE [LARGE SCALE GENOMIC DNA]</scope>
    <source>
        <strain evidence="3 4">F0357</strain>
    </source>
</reference>
<feature type="transmembrane region" description="Helical" evidence="2">
    <location>
        <begin position="24"/>
        <end position="41"/>
    </location>
</feature>
<keyword evidence="2" id="KW-0812">Transmembrane</keyword>
<protein>
    <submittedName>
        <fullName evidence="3">Uncharacterized protein</fullName>
    </submittedName>
</protein>
<feature type="region of interest" description="Disordered" evidence="1">
    <location>
        <begin position="56"/>
        <end position="78"/>
    </location>
</feature>
<dbReference type="EMBL" id="AGCJ01000016">
    <property type="protein sequence ID" value="EHM42662.1"/>
    <property type="molecule type" value="Genomic_DNA"/>
</dbReference>